<keyword evidence="3" id="KW-1185">Reference proteome</keyword>
<organism evidence="2 3">
    <name type="scientific">Fulvitalea axinellae</name>
    <dbReference type="NCBI Taxonomy" id="1182444"/>
    <lineage>
        <taxon>Bacteria</taxon>
        <taxon>Pseudomonadati</taxon>
        <taxon>Bacteroidota</taxon>
        <taxon>Cytophagia</taxon>
        <taxon>Cytophagales</taxon>
        <taxon>Persicobacteraceae</taxon>
        <taxon>Fulvitalea</taxon>
    </lineage>
</organism>
<gene>
    <name evidence="2" type="ORF">FUAX_35330</name>
</gene>
<dbReference type="SUPFAM" id="SSF63829">
    <property type="entry name" value="Calcium-dependent phosphotriesterase"/>
    <property type="match status" value="1"/>
</dbReference>
<dbReference type="AlphaFoldDB" id="A0AAU9CPP8"/>
<dbReference type="RefSeq" id="WP_338392617.1">
    <property type="nucleotide sequence ID" value="NZ_AP025314.1"/>
</dbReference>
<dbReference type="Pfam" id="PF22701">
    <property type="entry name" value="Mala_s_1-like"/>
    <property type="match status" value="1"/>
</dbReference>
<sequence length="303" mass="34042">MSIKRIFFLIALVAVSLSVNAQNKKKPVSHRFLAAGSGWSKIMIVDENGKAVWEHKINKGEECNSATMMPDGNVLYSHKTGATIVSSKNEIVWTYKREPNTEVQSATLLPKGHILIGQNGTPAKLMEFDKNRKLVKTVTINTGVKNPHGQFRRVNKSKQGTYWVGLKGAAREYNAQGELIRTVDTEGKPFTVVPLKKGGVLAGCGDKHMIREYDAEGKEIWNVSEKDLDKGFELRYVADLTRLKNGNTIVANWGGHSHGKSRMPQVYEITPEKKVVWKFEDWTLMDKVSSIQVLDVPARKYFR</sequence>
<evidence type="ECO:0000313" key="2">
    <source>
        <dbReference type="EMBL" id="BDD11101.1"/>
    </source>
</evidence>
<dbReference type="Proteomes" id="UP001348817">
    <property type="component" value="Chromosome"/>
</dbReference>
<name>A0AAU9CPP8_9BACT</name>
<reference evidence="2 3" key="1">
    <citation type="submission" date="2021-12" db="EMBL/GenBank/DDBJ databases">
        <title>Genome sequencing of bacteria with rrn-lacking chromosome and rrn-plasmid.</title>
        <authorList>
            <person name="Anda M."/>
            <person name="Iwasaki W."/>
        </authorList>
    </citation>
    <scope>NUCLEOTIDE SEQUENCE [LARGE SCALE GENOMIC DNA]</scope>
    <source>
        <strain evidence="2 3">DSM 100852</strain>
    </source>
</reference>
<proteinExistence type="predicted"/>
<keyword evidence="1" id="KW-0732">Signal</keyword>
<dbReference type="Gene3D" id="2.120.10.30">
    <property type="entry name" value="TolB, C-terminal domain"/>
    <property type="match status" value="1"/>
</dbReference>
<evidence type="ECO:0000256" key="1">
    <source>
        <dbReference type="SAM" id="SignalP"/>
    </source>
</evidence>
<protein>
    <submittedName>
        <fullName evidence="2">Uncharacterized protein</fullName>
    </submittedName>
</protein>
<dbReference type="EMBL" id="AP025314">
    <property type="protein sequence ID" value="BDD11101.1"/>
    <property type="molecule type" value="Genomic_DNA"/>
</dbReference>
<dbReference type="InterPro" id="IPR054550">
    <property type="entry name" value="Mala_s_1-like"/>
</dbReference>
<feature type="signal peptide" evidence="1">
    <location>
        <begin position="1"/>
        <end position="21"/>
    </location>
</feature>
<dbReference type="InterPro" id="IPR011042">
    <property type="entry name" value="6-blade_b-propeller_TolB-like"/>
</dbReference>
<dbReference type="KEGG" id="fax:FUAX_35330"/>
<evidence type="ECO:0000313" key="3">
    <source>
        <dbReference type="Proteomes" id="UP001348817"/>
    </source>
</evidence>
<feature type="chain" id="PRO_5043515809" evidence="1">
    <location>
        <begin position="22"/>
        <end position="303"/>
    </location>
</feature>
<accession>A0AAU9CPP8</accession>